<evidence type="ECO:0000313" key="8">
    <source>
        <dbReference type="Proteomes" id="UP000320146"/>
    </source>
</evidence>
<keyword evidence="4 6" id="KW-1133">Transmembrane helix</keyword>
<feature type="transmembrane region" description="Helical" evidence="6">
    <location>
        <begin position="152"/>
        <end position="173"/>
    </location>
</feature>
<dbReference type="Pfam" id="PF01810">
    <property type="entry name" value="LysE"/>
    <property type="match status" value="1"/>
</dbReference>
<dbReference type="AlphaFoldDB" id="A0A520MRZ2"/>
<evidence type="ECO:0000256" key="3">
    <source>
        <dbReference type="ARBA" id="ARBA00022692"/>
    </source>
</evidence>
<evidence type="ECO:0000256" key="4">
    <source>
        <dbReference type="ARBA" id="ARBA00022989"/>
    </source>
</evidence>
<name>A0A520MRZ2_9GAMM</name>
<comment type="subcellular location">
    <subcellularLocation>
        <location evidence="1">Cell membrane</location>
        <topology evidence="1">Multi-pass membrane protein</topology>
    </subcellularLocation>
</comment>
<feature type="transmembrane region" description="Helical" evidence="6">
    <location>
        <begin position="185"/>
        <end position="205"/>
    </location>
</feature>
<evidence type="ECO:0000256" key="1">
    <source>
        <dbReference type="ARBA" id="ARBA00004651"/>
    </source>
</evidence>
<dbReference type="GO" id="GO:0015171">
    <property type="term" value="F:amino acid transmembrane transporter activity"/>
    <property type="evidence" value="ECO:0007669"/>
    <property type="project" value="TreeGrafter"/>
</dbReference>
<sequence length="206" mass="22524">MNISLFISLAFAHLVAVTSPGPDFFYIVKSSFEKGLKSSVISAVGIGLGVFLHCLFAIIGLDFLYQKIPSLYTIIGTVGAGYLIYLGVSGIFADPEIKDLAAKETQTLNLWQSFTGGLMVNIFNVKAFIFFVSLFSGVALSTSLFFQLSISVYFFLATATWFIILSFILNRGFKSLLNHSVQRAISKISSCFLIAIGFTLGVYVWA</sequence>
<dbReference type="PANTHER" id="PTHR30086">
    <property type="entry name" value="ARGININE EXPORTER PROTEIN ARGO"/>
    <property type="match status" value="1"/>
</dbReference>
<accession>A0A520MRZ2</accession>
<feature type="transmembrane region" description="Helical" evidence="6">
    <location>
        <begin position="6"/>
        <end position="28"/>
    </location>
</feature>
<keyword evidence="5 6" id="KW-0472">Membrane</keyword>
<evidence type="ECO:0000256" key="5">
    <source>
        <dbReference type="ARBA" id="ARBA00023136"/>
    </source>
</evidence>
<protein>
    <submittedName>
        <fullName evidence="7">LysE family translocator</fullName>
    </submittedName>
</protein>
<evidence type="ECO:0000313" key="7">
    <source>
        <dbReference type="EMBL" id="RZO23966.1"/>
    </source>
</evidence>
<dbReference type="EMBL" id="SHBL01000018">
    <property type="protein sequence ID" value="RZO23966.1"/>
    <property type="molecule type" value="Genomic_DNA"/>
</dbReference>
<proteinExistence type="predicted"/>
<keyword evidence="2" id="KW-1003">Cell membrane</keyword>
<organism evidence="7 8">
    <name type="scientific">SAR86 cluster bacterium</name>
    <dbReference type="NCBI Taxonomy" id="2030880"/>
    <lineage>
        <taxon>Bacteria</taxon>
        <taxon>Pseudomonadati</taxon>
        <taxon>Pseudomonadota</taxon>
        <taxon>Gammaproteobacteria</taxon>
        <taxon>SAR86 cluster</taxon>
    </lineage>
</organism>
<keyword evidence="3 6" id="KW-0812">Transmembrane</keyword>
<dbReference type="PANTHER" id="PTHR30086:SF20">
    <property type="entry name" value="ARGININE EXPORTER PROTEIN ARGO-RELATED"/>
    <property type="match status" value="1"/>
</dbReference>
<comment type="caution">
    <text evidence="7">The sequence shown here is derived from an EMBL/GenBank/DDBJ whole genome shotgun (WGS) entry which is preliminary data.</text>
</comment>
<evidence type="ECO:0000256" key="6">
    <source>
        <dbReference type="SAM" id="Phobius"/>
    </source>
</evidence>
<feature type="transmembrane region" description="Helical" evidence="6">
    <location>
        <begin position="40"/>
        <end position="65"/>
    </location>
</feature>
<dbReference type="InterPro" id="IPR001123">
    <property type="entry name" value="LeuE-type"/>
</dbReference>
<reference evidence="7 8" key="1">
    <citation type="submission" date="2019-02" db="EMBL/GenBank/DDBJ databases">
        <title>Prokaryotic population dynamics and viral predation in marine succession experiment using metagenomics: the confinement effect.</title>
        <authorList>
            <person name="Haro-Moreno J.M."/>
            <person name="Rodriguez-Valera F."/>
            <person name="Lopez-Perez M."/>
        </authorList>
    </citation>
    <scope>NUCLEOTIDE SEQUENCE [LARGE SCALE GENOMIC DNA]</scope>
    <source>
        <strain evidence="7">MED-G166</strain>
    </source>
</reference>
<dbReference type="Proteomes" id="UP000320146">
    <property type="component" value="Unassembled WGS sequence"/>
</dbReference>
<dbReference type="GO" id="GO:0005886">
    <property type="term" value="C:plasma membrane"/>
    <property type="evidence" value="ECO:0007669"/>
    <property type="project" value="UniProtKB-SubCell"/>
</dbReference>
<feature type="transmembrane region" description="Helical" evidence="6">
    <location>
        <begin position="71"/>
        <end position="93"/>
    </location>
</feature>
<evidence type="ECO:0000256" key="2">
    <source>
        <dbReference type="ARBA" id="ARBA00022475"/>
    </source>
</evidence>
<gene>
    <name evidence="7" type="ORF">EVA99_02680</name>
</gene>